<keyword evidence="3" id="KW-0479">Metal-binding</keyword>
<evidence type="ECO:0000256" key="1">
    <source>
        <dbReference type="ARBA" id="ARBA00001936"/>
    </source>
</evidence>
<dbReference type="EMBL" id="CP012275">
    <property type="protein sequence ID" value="AMV62216.1"/>
    <property type="molecule type" value="Genomic_DNA"/>
</dbReference>
<comment type="catalytic activity">
    <reaction evidence="7">
        <text>O-phospho-L-seryl-[protein] + H2O = L-seryl-[protein] + phosphate</text>
        <dbReference type="Rhea" id="RHEA:20629"/>
        <dbReference type="Rhea" id="RHEA-COMP:9863"/>
        <dbReference type="Rhea" id="RHEA-COMP:11604"/>
        <dbReference type="ChEBI" id="CHEBI:15377"/>
        <dbReference type="ChEBI" id="CHEBI:29999"/>
        <dbReference type="ChEBI" id="CHEBI:43474"/>
        <dbReference type="ChEBI" id="CHEBI:83421"/>
        <dbReference type="EC" id="3.1.3.16"/>
    </reaction>
</comment>
<dbReference type="NCBIfam" id="NF033484">
    <property type="entry name" value="Stp1_PP2C_phos"/>
    <property type="match status" value="1"/>
</dbReference>
<organism evidence="10 13">
    <name type="scientific">Pediococcus damnosus</name>
    <dbReference type="NCBI Taxonomy" id="51663"/>
    <lineage>
        <taxon>Bacteria</taxon>
        <taxon>Bacillati</taxon>
        <taxon>Bacillota</taxon>
        <taxon>Bacilli</taxon>
        <taxon>Lactobacillales</taxon>
        <taxon>Lactobacillaceae</taxon>
        <taxon>Pediococcus</taxon>
    </lineage>
</organism>
<dbReference type="FunFam" id="3.60.40.10:FF:000002">
    <property type="entry name" value="Serine/threonine phosphatase stp"/>
    <property type="match status" value="1"/>
</dbReference>
<accession>A0A0R2HK61</accession>
<evidence type="ECO:0000259" key="9">
    <source>
        <dbReference type="PROSITE" id="PS51746"/>
    </source>
</evidence>
<dbReference type="PANTHER" id="PTHR13832">
    <property type="entry name" value="PROTEIN PHOSPHATASE 2C"/>
    <property type="match status" value="1"/>
</dbReference>
<dbReference type="PROSITE" id="PS51746">
    <property type="entry name" value="PPM_2"/>
    <property type="match status" value="1"/>
</dbReference>
<dbReference type="GO" id="GO:0004722">
    <property type="term" value="F:protein serine/threonine phosphatase activity"/>
    <property type="evidence" value="ECO:0007669"/>
    <property type="project" value="UniProtKB-EC"/>
</dbReference>
<reference evidence="12 13" key="1">
    <citation type="journal article" date="2016" name="PLoS ONE">
        <title>The Identification of Novel Diagnostic Marker Genes for the Detection of Beer Spoiling Pediococcus damnosus Strains Using the BlAst Diagnostic Gene findEr.</title>
        <authorList>
            <person name="Behr J."/>
            <person name="Geissler A.J."/>
            <person name="Schmid J."/>
            <person name="Zehe A."/>
            <person name="Vogel R.F."/>
        </authorList>
    </citation>
    <scope>NUCLEOTIDE SEQUENCE [LARGE SCALE GENOMIC DNA]</scope>
    <source>
        <strain evidence="10 13">TMW 2.1533</strain>
        <strain evidence="11 12">TMW 2.1535</strain>
    </source>
</reference>
<gene>
    <name evidence="10" type="ORF">ADU70_0718</name>
    <name evidence="11" type="ORF">ADU72_2006</name>
</gene>
<dbReference type="Pfam" id="PF13672">
    <property type="entry name" value="PP2C_2"/>
    <property type="match status" value="1"/>
</dbReference>
<evidence type="ECO:0000256" key="2">
    <source>
        <dbReference type="ARBA" id="ARBA00013081"/>
    </source>
</evidence>
<evidence type="ECO:0000256" key="4">
    <source>
        <dbReference type="ARBA" id="ARBA00022801"/>
    </source>
</evidence>
<keyword evidence="12" id="KW-1185">Reference proteome</keyword>
<feature type="domain" description="PPM-type phosphatase" evidence="9">
    <location>
        <begin position="2"/>
        <end position="241"/>
    </location>
</feature>
<dbReference type="KEGG" id="pdm:ADU72_2006"/>
<evidence type="ECO:0000256" key="3">
    <source>
        <dbReference type="ARBA" id="ARBA00022723"/>
    </source>
</evidence>
<dbReference type="EC" id="3.1.3.16" evidence="2"/>
<dbReference type="SMART" id="SM00331">
    <property type="entry name" value="PP2C_SIG"/>
    <property type="match status" value="1"/>
</dbReference>
<comment type="cofactor">
    <cofactor evidence="1">
        <name>Mn(2+)</name>
        <dbReference type="ChEBI" id="CHEBI:29035"/>
    </cofactor>
</comment>
<dbReference type="InterPro" id="IPR001932">
    <property type="entry name" value="PPM-type_phosphatase-like_dom"/>
</dbReference>
<evidence type="ECO:0000313" key="11">
    <source>
        <dbReference type="EMBL" id="AMV67927.1"/>
    </source>
</evidence>
<proteinExistence type="predicted"/>
<dbReference type="PANTHER" id="PTHR13832:SF860">
    <property type="entry name" value="PROTEIN PHOSPHATASE PHPP"/>
    <property type="match status" value="1"/>
</dbReference>
<dbReference type="OrthoDB" id="9801841at2"/>
<dbReference type="Gene3D" id="3.60.40.10">
    <property type="entry name" value="PPM-type phosphatase domain"/>
    <property type="match status" value="1"/>
</dbReference>
<keyword evidence="6" id="KW-0464">Manganese</keyword>
<keyword evidence="4" id="KW-0378">Hydrolase</keyword>
<dbReference type="InterPro" id="IPR015655">
    <property type="entry name" value="PP2C"/>
</dbReference>
<dbReference type="Proteomes" id="UP000076244">
    <property type="component" value="Chromosome"/>
</dbReference>
<dbReference type="RefSeq" id="WP_046872158.1">
    <property type="nucleotide sequence ID" value="NZ_BAAAXI010000171.1"/>
</dbReference>
<evidence type="ECO:0000313" key="13">
    <source>
        <dbReference type="Proteomes" id="UP000076405"/>
    </source>
</evidence>
<evidence type="ECO:0000256" key="5">
    <source>
        <dbReference type="ARBA" id="ARBA00022912"/>
    </source>
</evidence>
<dbReference type="SMART" id="SM00332">
    <property type="entry name" value="PP2Cc"/>
    <property type="match status" value="1"/>
</dbReference>
<evidence type="ECO:0000256" key="7">
    <source>
        <dbReference type="ARBA" id="ARBA00047761"/>
    </source>
</evidence>
<dbReference type="EMBL" id="CP012288">
    <property type="protein sequence ID" value="AMV67927.1"/>
    <property type="molecule type" value="Genomic_DNA"/>
</dbReference>
<evidence type="ECO:0000313" key="12">
    <source>
        <dbReference type="Proteomes" id="UP000076244"/>
    </source>
</evidence>
<protein>
    <recommendedName>
        <fullName evidence="2">protein-serine/threonine phosphatase</fullName>
        <ecNumber evidence="2">3.1.3.16</ecNumber>
    </recommendedName>
</protein>
<keyword evidence="5" id="KW-0904">Protein phosphatase</keyword>
<dbReference type="GeneID" id="57277184"/>
<dbReference type="InterPro" id="IPR036457">
    <property type="entry name" value="PPM-type-like_dom_sf"/>
</dbReference>
<dbReference type="CDD" id="cd00143">
    <property type="entry name" value="PP2Cc"/>
    <property type="match status" value="1"/>
</dbReference>
<comment type="catalytic activity">
    <reaction evidence="8">
        <text>O-phospho-L-threonyl-[protein] + H2O = L-threonyl-[protein] + phosphate</text>
        <dbReference type="Rhea" id="RHEA:47004"/>
        <dbReference type="Rhea" id="RHEA-COMP:11060"/>
        <dbReference type="Rhea" id="RHEA-COMP:11605"/>
        <dbReference type="ChEBI" id="CHEBI:15377"/>
        <dbReference type="ChEBI" id="CHEBI:30013"/>
        <dbReference type="ChEBI" id="CHEBI:43474"/>
        <dbReference type="ChEBI" id="CHEBI:61977"/>
        <dbReference type="EC" id="3.1.3.16"/>
    </reaction>
</comment>
<evidence type="ECO:0000256" key="6">
    <source>
        <dbReference type="ARBA" id="ARBA00023211"/>
    </source>
</evidence>
<dbReference type="GO" id="GO:0046872">
    <property type="term" value="F:metal ion binding"/>
    <property type="evidence" value="ECO:0007669"/>
    <property type="project" value="UniProtKB-KW"/>
</dbReference>
<dbReference type="AlphaFoldDB" id="A0A0R2HK61"/>
<dbReference type="SUPFAM" id="SSF81606">
    <property type="entry name" value="PP2C-like"/>
    <property type="match status" value="1"/>
</dbReference>
<name>A0A0R2HK61_9LACO</name>
<dbReference type="Proteomes" id="UP000076405">
    <property type="component" value="Chromosome"/>
</dbReference>
<evidence type="ECO:0000313" key="10">
    <source>
        <dbReference type="EMBL" id="AMV62216.1"/>
    </source>
</evidence>
<evidence type="ECO:0000256" key="8">
    <source>
        <dbReference type="ARBA" id="ARBA00048336"/>
    </source>
</evidence>
<sequence length="247" mass="27369">MKYAFQSDIGSHRDENQDYVGVFKNKKNVLFSIVADGIGGRQGGDVASEMAVSHLGYLFQSTDFDDVTNAIKWLQIEVTQENDEILETAQKYSDLNGMGTTIVVTIILENQFIVAHLGDSRCYLFKGNELKQLTSDHSLVNELIKNGKLSPEEAKNHPQKNIITKTLGISSNSDIDVHTYAWKVHDQLLLCTDGLTNMVSDQTIANILGGPLELEQKCLKLIELTNQAGGRDNVTVLIIQAEDEVDK</sequence>